<feature type="domain" description="HPt" evidence="15">
    <location>
        <begin position="1"/>
        <end position="114"/>
    </location>
</feature>
<dbReference type="CDD" id="cd00731">
    <property type="entry name" value="CheA_reg"/>
    <property type="match status" value="1"/>
</dbReference>
<evidence type="ECO:0000259" key="13">
    <source>
        <dbReference type="PROSITE" id="PS50109"/>
    </source>
</evidence>
<evidence type="ECO:0000256" key="3">
    <source>
        <dbReference type="ARBA" id="ARBA00021495"/>
    </source>
</evidence>
<dbReference type="InterPro" id="IPR036061">
    <property type="entry name" value="CheW-like_dom_sf"/>
</dbReference>
<evidence type="ECO:0000259" key="14">
    <source>
        <dbReference type="PROSITE" id="PS50851"/>
    </source>
</evidence>
<dbReference type="FunFam" id="3.30.565.10:FF:000016">
    <property type="entry name" value="Chemotaxis protein CheA, putative"/>
    <property type="match status" value="1"/>
</dbReference>
<dbReference type="InterPro" id="IPR004358">
    <property type="entry name" value="Sig_transdc_His_kin-like_C"/>
</dbReference>
<dbReference type="KEGG" id="hba:Hbal_2171"/>
<dbReference type="GO" id="GO:0006935">
    <property type="term" value="P:chemotaxis"/>
    <property type="evidence" value="ECO:0007669"/>
    <property type="project" value="UniProtKB-KW"/>
</dbReference>
<dbReference type="SMART" id="SM01231">
    <property type="entry name" value="H-kinase_dim"/>
    <property type="match status" value="1"/>
</dbReference>
<feature type="domain" description="CheW-like" evidence="14">
    <location>
        <begin position="528"/>
        <end position="665"/>
    </location>
</feature>
<dbReference type="PROSITE" id="PS50109">
    <property type="entry name" value="HIS_KIN"/>
    <property type="match status" value="1"/>
</dbReference>
<dbReference type="SUPFAM" id="SSF47226">
    <property type="entry name" value="Histidine-containing phosphotransfer domain, HPT domain"/>
    <property type="match status" value="1"/>
</dbReference>
<dbReference type="InterPro" id="IPR037006">
    <property type="entry name" value="CheA-like_homodim_sf"/>
</dbReference>
<evidence type="ECO:0000256" key="2">
    <source>
        <dbReference type="ARBA" id="ARBA00012438"/>
    </source>
</evidence>
<dbReference type="CDD" id="cd00088">
    <property type="entry name" value="HPT"/>
    <property type="match status" value="1"/>
</dbReference>
<dbReference type="SUPFAM" id="SSF50341">
    <property type="entry name" value="CheW-like"/>
    <property type="match status" value="1"/>
</dbReference>
<name>C6XM20_HIRBI</name>
<keyword evidence="17" id="KW-1185">Reference proteome</keyword>
<evidence type="ECO:0000256" key="12">
    <source>
        <dbReference type="PROSITE-ProRule" id="PRU00110"/>
    </source>
</evidence>
<evidence type="ECO:0000259" key="15">
    <source>
        <dbReference type="PROSITE" id="PS50894"/>
    </source>
</evidence>
<dbReference type="SMART" id="SM00260">
    <property type="entry name" value="CheW"/>
    <property type="match status" value="1"/>
</dbReference>
<dbReference type="InterPro" id="IPR005467">
    <property type="entry name" value="His_kinase_dom"/>
</dbReference>
<evidence type="ECO:0000256" key="9">
    <source>
        <dbReference type="ARBA" id="ARBA00022840"/>
    </source>
</evidence>
<dbReference type="HOGENOM" id="CLU_000650_3_7_5"/>
<evidence type="ECO:0000313" key="17">
    <source>
        <dbReference type="Proteomes" id="UP000002745"/>
    </source>
</evidence>
<dbReference type="InterPro" id="IPR002545">
    <property type="entry name" value="CheW-lke_dom"/>
</dbReference>
<dbReference type="FunFam" id="2.30.30.40:FF:000048">
    <property type="entry name" value="Chemotaxis protein CheA, putative"/>
    <property type="match status" value="1"/>
</dbReference>
<dbReference type="EC" id="2.7.13.3" evidence="2"/>
<dbReference type="GO" id="GO:0005524">
    <property type="term" value="F:ATP binding"/>
    <property type="evidence" value="ECO:0007669"/>
    <property type="project" value="UniProtKB-KW"/>
</dbReference>
<dbReference type="InterPro" id="IPR051315">
    <property type="entry name" value="Bact_Chemotaxis_CheA"/>
</dbReference>
<dbReference type="InterPro" id="IPR036890">
    <property type="entry name" value="HATPase_C_sf"/>
</dbReference>
<evidence type="ECO:0000256" key="10">
    <source>
        <dbReference type="ARBA" id="ARBA00023012"/>
    </source>
</evidence>
<dbReference type="PANTHER" id="PTHR43395">
    <property type="entry name" value="SENSOR HISTIDINE KINASE CHEA"/>
    <property type="match status" value="1"/>
</dbReference>
<dbReference type="Pfam" id="PF01584">
    <property type="entry name" value="CheW"/>
    <property type="match status" value="1"/>
</dbReference>
<dbReference type="STRING" id="582402.Hbal_2171"/>
<reference evidence="17" key="1">
    <citation type="journal article" date="2011" name="J. Bacteriol.">
        <title>Genome sequences of eight morphologically diverse alphaproteobacteria.</title>
        <authorList>
            <consortium name="US DOE Joint Genome Institute"/>
            <person name="Brown P.J."/>
            <person name="Kysela D.T."/>
            <person name="Buechlein A."/>
            <person name="Hemmerich C."/>
            <person name="Brun Y.V."/>
        </authorList>
    </citation>
    <scope>NUCLEOTIDE SEQUENCE [LARGE SCALE GENOMIC DNA]</scope>
    <source>
        <strain evidence="17">ATCC 49814 / DSM 5838 / IFAM 1418</strain>
    </source>
</reference>
<dbReference type="PANTHER" id="PTHR43395:SF10">
    <property type="entry name" value="CHEMOTAXIS PROTEIN CHEA"/>
    <property type="match status" value="1"/>
</dbReference>
<dbReference type="Gene3D" id="1.20.120.160">
    <property type="entry name" value="HPT domain"/>
    <property type="match status" value="1"/>
</dbReference>
<evidence type="ECO:0000256" key="7">
    <source>
        <dbReference type="ARBA" id="ARBA00022741"/>
    </source>
</evidence>
<dbReference type="Proteomes" id="UP000002745">
    <property type="component" value="Chromosome"/>
</dbReference>
<feature type="domain" description="Histidine kinase" evidence="13">
    <location>
        <begin position="323"/>
        <end position="526"/>
    </location>
</feature>
<dbReference type="InterPro" id="IPR008207">
    <property type="entry name" value="Sig_transdc_His_kin_Hpt_dom"/>
</dbReference>
<dbReference type="SUPFAM" id="SSF47384">
    <property type="entry name" value="Homodimeric domain of signal transducing histidine kinase"/>
    <property type="match status" value="1"/>
</dbReference>
<dbReference type="EMBL" id="CP001678">
    <property type="protein sequence ID" value="ACT59852.1"/>
    <property type="molecule type" value="Genomic_DNA"/>
</dbReference>
<evidence type="ECO:0000313" key="16">
    <source>
        <dbReference type="EMBL" id="ACT59852.1"/>
    </source>
</evidence>
<protein>
    <recommendedName>
        <fullName evidence="3">Chemotaxis protein CheA</fullName>
        <ecNumber evidence="2">2.7.13.3</ecNumber>
    </recommendedName>
</protein>
<dbReference type="SMART" id="SM00073">
    <property type="entry name" value="HPT"/>
    <property type="match status" value="1"/>
</dbReference>
<dbReference type="eggNOG" id="COG2198">
    <property type="taxonomic scope" value="Bacteria"/>
</dbReference>
<dbReference type="InterPro" id="IPR036097">
    <property type="entry name" value="HisK_dim/P_sf"/>
</dbReference>
<dbReference type="GO" id="GO:0000155">
    <property type="term" value="F:phosphorelay sensor kinase activity"/>
    <property type="evidence" value="ECO:0007669"/>
    <property type="project" value="InterPro"/>
</dbReference>
<dbReference type="InterPro" id="IPR003594">
    <property type="entry name" value="HATPase_dom"/>
</dbReference>
<keyword evidence="6" id="KW-0808">Transferase</keyword>
<dbReference type="SUPFAM" id="SSF55874">
    <property type="entry name" value="ATPase domain of HSP90 chaperone/DNA topoisomerase II/histidine kinase"/>
    <property type="match status" value="1"/>
</dbReference>
<dbReference type="eggNOG" id="COG0643">
    <property type="taxonomic scope" value="Bacteria"/>
</dbReference>
<keyword evidence="4" id="KW-0145">Chemotaxis</keyword>
<dbReference type="Pfam" id="PF02895">
    <property type="entry name" value="H-kinase_dim"/>
    <property type="match status" value="1"/>
</dbReference>
<evidence type="ECO:0000256" key="8">
    <source>
        <dbReference type="ARBA" id="ARBA00022777"/>
    </source>
</evidence>
<keyword evidence="9" id="KW-0067">ATP-binding</keyword>
<feature type="modified residue" description="Phosphohistidine" evidence="12">
    <location>
        <position position="47"/>
    </location>
</feature>
<dbReference type="PROSITE" id="PS50851">
    <property type="entry name" value="CHEW"/>
    <property type="match status" value="1"/>
</dbReference>
<evidence type="ECO:0000256" key="1">
    <source>
        <dbReference type="ARBA" id="ARBA00000085"/>
    </source>
</evidence>
<gene>
    <name evidence="16" type="ordered locus">Hbal_2171</name>
</gene>
<dbReference type="OrthoDB" id="9803176at2"/>
<sequence length="693" mass="76094">MNDFEQFRQTFFEECDELLQRFEDVATTLQPEGNDSETLNELFRAVHSIKAGAGAFKLDRLVVYAHELEDFLDQVRGDLIGLQADGPALIIQSGDVLRELVENAQSGQEAPDGLESVTLEKLRQLNPKKAIEVTPVAVVENAEATRTSYEIYFRPFRSMYETANEPQLLFEALSDLGDINIHIDTSKVVELSKLDPMESYFSWNIELCSDCSVEDITAVFEFVEDDCELTIKAKTISEADAEEIVKSSSVDDKSPDGAQVIVGKSAKPETERAKPQLGSIRVDLEKVDQLVNMVGELVIAQAMALESISSEIGIAQVNQLQALEDLTMRTRQLQEGVMAIRMQPIKALFSRFPRLVRDLSTKLEKDVTLILEGEATEVDKTIIEELSDPLTHMIRNCMDHGIEMPEDRVQAGKKAQGTVRLSAEQRNGRILIRVSDDGRGLDPDKVVARAIQQGLIAEGDELTKEDIEMMIFRPGFSTASAVSDVSGRGVGMDVVRRNIQKLGGRITLDSKKGHGSCFTLALPLTLAVLDGMLVATAGERYVIPLSSIVETVCPAPSQIKQMPDGGQVLSLRGNTIRLVDLCGCMGLSRKGLTEPLRKLAVIVETEFGRQVGIVVDELLGQQQVVIKSLETNYYNIPGVAGSAILGDGRVRLILDVDGLVTMTPKPSLSNFDKGQAIEAENQFQANATRGQSR</sequence>
<keyword evidence="8 16" id="KW-0418">Kinase</keyword>
<dbReference type="Gene3D" id="2.30.30.40">
    <property type="entry name" value="SH3 Domains"/>
    <property type="match status" value="1"/>
</dbReference>
<keyword evidence="5 12" id="KW-0597">Phosphoprotein</keyword>
<dbReference type="Gene3D" id="3.30.565.10">
    <property type="entry name" value="Histidine kinase-like ATPase, C-terminal domain"/>
    <property type="match status" value="1"/>
</dbReference>
<dbReference type="PRINTS" id="PR00344">
    <property type="entry name" value="BCTRLSENSOR"/>
</dbReference>
<dbReference type="InterPro" id="IPR036641">
    <property type="entry name" value="HPT_dom_sf"/>
</dbReference>
<dbReference type="CDD" id="cd16916">
    <property type="entry name" value="HATPase_CheA-like"/>
    <property type="match status" value="1"/>
</dbReference>
<dbReference type="RefSeq" id="WP_015828002.1">
    <property type="nucleotide sequence ID" value="NC_012982.1"/>
</dbReference>
<evidence type="ECO:0000256" key="5">
    <source>
        <dbReference type="ARBA" id="ARBA00022553"/>
    </source>
</evidence>
<dbReference type="Pfam" id="PF02518">
    <property type="entry name" value="HATPase_c"/>
    <property type="match status" value="1"/>
</dbReference>
<dbReference type="GO" id="GO:0005737">
    <property type="term" value="C:cytoplasm"/>
    <property type="evidence" value="ECO:0007669"/>
    <property type="project" value="InterPro"/>
</dbReference>
<keyword evidence="7" id="KW-0547">Nucleotide-binding</keyword>
<accession>C6XM20</accession>
<keyword evidence="10" id="KW-0902">Two-component regulatory system</keyword>
<dbReference type="Pfam" id="PF01627">
    <property type="entry name" value="Hpt"/>
    <property type="match status" value="1"/>
</dbReference>
<organism evidence="16 17">
    <name type="scientific">Hirschia baltica (strain ATCC 49814 / DSM 5838 / IFAM 1418)</name>
    <dbReference type="NCBI Taxonomy" id="582402"/>
    <lineage>
        <taxon>Bacteria</taxon>
        <taxon>Pseudomonadati</taxon>
        <taxon>Pseudomonadota</taxon>
        <taxon>Alphaproteobacteria</taxon>
        <taxon>Hyphomonadales</taxon>
        <taxon>Hyphomonadaceae</taxon>
        <taxon>Hirschia</taxon>
    </lineage>
</organism>
<comment type="function">
    <text evidence="11">Involved in the transmission of sensory signals from the chemoreceptors to the flagellar motors. CheA is autophosphorylated; it can transfer its phosphate group to either CheB or CheY.</text>
</comment>
<comment type="catalytic activity">
    <reaction evidence="1">
        <text>ATP + protein L-histidine = ADP + protein N-phospho-L-histidine.</text>
        <dbReference type="EC" id="2.7.13.3"/>
    </reaction>
</comment>
<dbReference type="InterPro" id="IPR004105">
    <property type="entry name" value="CheA-like_dim"/>
</dbReference>
<evidence type="ECO:0000256" key="4">
    <source>
        <dbReference type="ARBA" id="ARBA00022500"/>
    </source>
</evidence>
<dbReference type="Gene3D" id="1.10.287.560">
    <property type="entry name" value="Histidine kinase CheA-like, homodimeric domain"/>
    <property type="match status" value="1"/>
</dbReference>
<dbReference type="PROSITE" id="PS50894">
    <property type="entry name" value="HPT"/>
    <property type="match status" value="1"/>
</dbReference>
<dbReference type="SMART" id="SM00387">
    <property type="entry name" value="HATPase_c"/>
    <property type="match status" value="1"/>
</dbReference>
<dbReference type="AlphaFoldDB" id="C6XM20"/>
<evidence type="ECO:0000256" key="11">
    <source>
        <dbReference type="ARBA" id="ARBA00035100"/>
    </source>
</evidence>
<proteinExistence type="predicted"/>
<evidence type="ECO:0000256" key="6">
    <source>
        <dbReference type="ARBA" id="ARBA00022679"/>
    </source>
</evidence>